<dbReference type="PROSITE" id="PS50048">
    <property type="entry name" value="ZN2_CY6_FUNGAL_2"/>
    <property type="match status" value="1"/>
</dbReference>
<feature type="domain" description="Zn(2)-C6 fungal-type" evidence="5">
    <location>
        <begin position="35"/>
        <end position="64"/>
    </location>
</feature>
<gene>
    <name evidence="6" type="ORF">L202_00266</name>
</gene>
<dbReference type="InterPro" id="IPR050613">
    <property type="entry name" value="Sec_Metabolite_Reg"/>
</dbReference>
<dbReference type="PANTHER" id="PTHR31001">
    <property type="entry name" value="UNCHARACTERIZED TRANSCRIPTIONAL REGULATORY PROTEIN"/>
    <property type="match status" value="1"/>
</dbReference>
<dbReference type="SMART" id="SM00906">
    <property type="entry name" value="Fungal_trans"/>
    <property type="match status" value="1"/>
</dbReference>
<dbReference type="InterPro" id="IPR036864">
    <property type="entry name" value="Zn2-C6_fun-type_DNA-bd_sf"/>
</dbReference>
<dbReference type="RefSeq" id="XP_018998086.1">
    <property type="nucleotide sequence ID" value="XM_019133381.1"/>
</dbReference>
<dbReference type="OrthoDB" id="424974at2759"/>
<dbReference type="Gene3D" id="4.10.240.10">
    <property type="entry name" value="Zn(2)-C6 fungal-type DNA-binding domain"/>
    <property type="match status" value="1"/>
</dbReference>
<evidence type="ECO:0000256" key="2">
    <source>
        <dbReference type="ARBA" id="ARBA00022723"/>
    </source>
</evidence>
<feature type="compositionally biased region" description="Polar residues" evidence="4">
    <location>
        <begin position="210"/>
        <end position="219"/>
    </location>
</feature>
<reference evidence="6 7" key="1">
    <citation type="submission" date="2016-06" db="EMBL/GenBank/DDBJ databases">
        <title>Evolution of pathogenesis and genome organization in the Tremellales.</title>
        <authorList>
            <person name="Cuomo C."/>
            <person name="Litvintseva A."/>
            <person name="Heitman J."/>
            <person name="Chen Y."/>
            <person name="Sun S."/>
            <person name="Springer D."/>
            <person name="Dromer F."/>
            <person name="Young S."/>
            <person name="Zeng Q."/>
            <person name="Chapman S."/>
            <person name="Gujja S."/>
            <person name="Saif S."/>
            <person name="Birren B."/>
        </authorList>
    </citation>
    <scope>NUCLEOTIDE SEQUENCE [LARGE SCALE GENOMIC DNA]</scope>
    <source>
        <strain evidence="6 7">CBS 6039</strain>
    </source>
</reference>
<dbReference type="Pfam" id="PF04082">
    <property type="entry name" value="Fungal_trans"/>
    <property type="match status" value="1"/>
</dbReference>
<evidence type="ECO:0000256" key="3">
    <source>
        <dbReference type="ARBA" id="ARBA00023242"/>
    </source>
</evidence>
<dbReference type="GO" id="GO:0003677">
    <property type="term" value="F:DNA binding"/>
    <property type="evidence" value="ECO:0007669"/>
    <property type="project" value="InterPro"/>
</dbReference>
<dbReference type="Proteomes" id="UP000094065">
    <property type="component" value="Unassembled WGS sequence"/>
</dbReference>
<feature type="region of interest" description="Disordered" evidence="4">
    <location>
        <begin position="126"/>
        <end position="156"/>
    </location>
</feature>
<dbReference type="SMART" id="SM00066">
    <property type="entry name" value="GAL4"/>
    <property type="match status" value="1"/>
</dbReference>
<dbReference type="GO" id="GO:0005634">
    <property type="term" value="C:nucleus"/>
    <property type="evidence" value="ECO:0007669"/>
    <property type="project" value="UniProtKB-SubCell"/>
</dbReference>
<name>A0A1E3I6G3_9TREE</name>
<feature type="region of interest" description="Disordered" evidence="4">
    <location>
        <begin position="188"/>
        <end position="219"/>
    </location>
</feature>
<keyword evidence="3" id="KW-0539">Nucleus</keyword>
<dbReference type="AlphaFoldDB" id="A0A1E3I6G3"/>
<feature type="compositionally biased region" description="Low complexity" evidence="4">
    <location>
        <begin position="130"/>
        <end position="145"/>
    </location>
</feature>
<keyword evidence="7" id="KW-1185">Reference proteome</keyword>
<evidence type="ECO:0000313" key="7">
    <source>
        <dbReference type="Proteomes" id="UP000094065"/>
    </source>
</evidence>
<sequence>MPPAAVTAGVGGIKIAGKTAAPRAPGEKRPKQSFSCAECRRLKLKCSRVWPCTTCQRRGCAQICPSGEAKTGKGKRLILANTEELHERIYELEMALAELQAKVSTAPHPLLATPYLYAPRDPKESSWATVQPQSASSTSGSVAPSIKNLAPRDREHEDRLEAAFGMLTIGKEGQAKFVGSFAGSEYLREEKESEDEDENEIRVGAPQQGLRRSSSGQHTSYVGQAFTSPIQKPQIPGMIPDQTPGLQHSLLPGSEASYDIEGLRARLPDYDVEGRSLVESYWENVNWQYQPIPRKMFENDHILNAYDTESPVNAHKLACVFLVMALGASYDLNRVPYHPRSEELYLLGRACISTSGTHQASPATVQALHLMGTYILDDKSGNGAEVFWPILGTAIKIAQSIGLHRDGSHFGLSQYEVEERRVAWWDIVSIDKYQSLCFGRPSSTSGRWSDTKLPEVLELIEDETGFHRSRYQLMKLMERAIEIQTQIEPVSFSVVIDLDHDLQDYKKNLPANLMPDVPILDMPINSQGESHLVIHRFAIRLQIAQTRLLLNRPLFARALKESPQDPARNAKLGESFLALFDSALEIVQLVKALVVYHPRLIARWWFFWFHAFSAAVCLAAIAIQAPTCVYATPAFQAMSIVCDISAAAHEGCRARKGLPMLLRLRQRALNSLTSAVPVSAMNGMSRQGPPLPARSGEEDEDDLSHLAGGVKLRRKGVAGLDRWSLSEEDFSPGLGNAIKTVAALFEGGPFEGNTVPGLYAHQASTMASFGDRYSFQQSASNLNPSPTAHAADFTTEAQSFGSESLPQVPNYGALSPGMDLSMSVAFGMGAGIGMGGMQMVDMNNDTGFGADWHGDQVFGGNAWAVDGERCVGGGEDGGGQPPKFDFDGFVGKMGI</sequence>
<evidence type="ECO:0000313" key="6">
    <source>
        <dbReference type="EMBL" id="ODN84283.1"/>
    </source>
</evidence>
<dbReference type="GeneID" id="30151575"/>
<dbReference type="STRING" id="1295533.A0A1E3I6G3"/>
<evidence type="ECO:0000259" key="5">
    <source>
        <dbReference type="PROSITE" id="PS50048"/>
    </source>
</evidence>
<proteinExistence type="predicted"/>
<dbReference type="PANTHER" id="PTHR31001:SF56">
    <property type="entry name" value="ZN(2)-C6 FUNGAL-TYPE DOMAIN-CONTAINING PROTEIN"/>
    <property type="match status" value="1"/>
</dbReference>
<dbReference type="GO" id="GO:0008270">
    <property type="term" value="F:zinc ion binding"/>
    <property type="evidence" value="ECO:0007669"/>
    <property type="project" value="InterPro"/>
</dbReference>
<dbReference type="SUPFAM" id="SSF57701">
    <property type="entry name" value="Zn2/Cys6 DNA-binding domain"/>
    <property type="match status" value="1"/>
</dbReference>
<dbReference type="GO" id="GO:0000981">
    <property type="term" value="F:DNA-binding transcription factor activity, RNA polymerase II-specific"/>
    <property type="evidence" value="ECO:0007669"/>
    <property type="project" value="InterPro"/>
</dbReference>
<dbReference type="InterPro" id="IPR001138">
    <property type="entry name" value="Zn2Cys6_DnaBD"/>
</dbReference>
<evidence type="ECO:0000256" key="4">
    <source>
        <dbReference type="SAM" id="MobiDB-lite"/>
    </source>
</evidence>
<dbReference type="CDD" id="cd12148">
    <property type="entry name" value="fungal_TF_MHR"/>
    <property type="match status" value="1"/>
</dbReference>
<organism evidence="6 7">
    <name type="scientific">Cryptococcus amylolentus CBS 6039</name>
    <dbReference type="NCBI Taxonomy" id="1295533"/>
    <lineage>
        <taxon>Eukaryota</taxon>
        <taxon>Fungi</taxon>
        <taxon>Dikarya</taxon>
        <taxon>Basidiomycota</taxon>
        <taxon>Agaricomycotina</taxon>
        <taxon>Tremellomycetes</taxon>
        <taxon>Tremellales</taxon>
        <taxon>Cryptococcaceae</taxon>
        <taxon>Cryptococcus</taxon>
    </lineage>
</organism>
<comment type="subcellular location">
    <subcellularLocation>
        <location evidence="1">Nucleus</location>
    </subcellularLocation>
</comment>
<protein>
    <recommendedName>
        <fullName evidence="5">Zn(2)-C6 fungal-type domain-containing protein</fullName>
    </recommendedName>
</protein>
<keyword evidence="2" id="KW-0479">Metal-binding</keyword>
<dbReference type="InterPro" id="IPR007219">
    <property type="entry name" value="XnlR_reg_dom"/>
</dbReference>
<dbReference type="CDD" id="cd00067">
    <property type="entry name" value="GAL4"/>
    <property type="match status" value="1"/>
</dbReference>
<dbReference type="PROSITE" id="PS00463">
    <property type="entry name" value="ZN2_CY6_FUNGAL_1"/>
    <property type="match status" value="1"/>
</dbReference>
<accession>A0A1E3I6G3</accession>
<evidence type="ECO:0000256" key="1">
    <source>
        <dbReference type="ARBA" id="ARBA00004123"/>
    </source>
</evidence>
<dbReference type="EMBL" id="AWGJ01000001">
    <property type="protein sequence ID" value="ODN84283.1"/>
    <property type="molecule type" value="Genomic_DNA"/>
</dbReference>
<comment type="caution">
    <text evidence="6">The sequence shown here is derived from an EMBL/GenBank/DDBJ whole genome shotgun (WGS) entry which is preliminary data.</text>
</comment>
<dbReference type="GO" id="GO:0006351">
    <property type="term" value="P:DNA-templated transcription"/>
    <property type="evidence" value="ECO:0007669"/>
    <property type="project" value="InterPro"/>
</dbReference>